<name>A0AAW0FXW9_9APHY</name>
<dbReference type="GO" id="GO:0016747">
    <property type="term" value="F:acyltransferase activity, transferring groups other than amino-acyl groups"/>
    <property type="evidence" value="ECO:0007669"/>
    <property type="project" value="TreeGrafter"/>
</dbReference>
<dbReference type="InterPro" id="IPR050317">
    <property type="entry name" value="Plant_Fungal_Acyltransferase"/>
</dbReference>
<reference evidence="2 3" key="1">
    <citation type="submission" date="2022-09" db="EMBL/GenBank/DDBJ databases">
        <authorList>
            <person name="Palmer J.M."/>
        </authorList>
    </citation>
    <scope>NUCLEOTIDE SEQUENCE [LARGE SCALE GENOMIC DNA]</scope>
    <source>
        <strain evidence="2 3">DSM 7382</strain>
    </source>
</reference>
<dbReference type="Proteomes" id="UP001385951">
    <property type="component" value="Unassembled WGS sequence"/>
</dbReference>
<dbReference type="InterPro" id="IPR023213">
    <property type="entry name" value="CAT-like_dom_sf"/>
</dbReference>
<accession>A0AAW0FXW9</accession>
<dbReference type="Gene3D" id="3.30.559.10">
    <property type="entry name" value="Chloramphenicol acetyltransferase-like domain"/>
    <property type="match status" value="2"/>
</dbReference>
<comment type="caution">
    <text evidence="2">The sequence shown here is derived from an EMBL/GenBank/DDBJ whole genome shotgun (WGS) entry which is preliminary data.</text>
</comment>
<evidence type="ECO:0000256" key="1">
    <source>
        <dbReference type="ARBA" id="ARBA00022679"/>
    </source>
</evidence>
<proteinExistence type="predicted"/>
<evidence type="ECO:0000313" key="2">
    <source>
        <dbReference type="EMBL" id="KAK7682152.1"/>
    </source>
</evidence>
<dbReference type="Pfam" id="PF02458">
    <property type="entry name" value="Transferase"/>
    <property type="match status" value="1"/>
</dbReference>
<dbReference type="PANTHER" id="PTHR31642">
    <property type="entry name" value="TRICHOTHECENE 3-O-ACETYLTRANSFERASE"/>
    <property type="match status" value="1"/>
</dbReference>
<keyword evidence="1" id="KW-0808">Transferase</keyword>
<keyword evidence="3" id="KW-1185">Reference proteome</keyword>
<evidence type="ECO:0000313" key="3">
    <source>
        <dbReference type="Proteomes" id="UP001385951"/>
    </source>
</evidence>
<dbReference type="EMBL" id="JASBNA010000037">
    <property type="protein sequence ID" value="KAK7682152.1"/>
    <property type="molecule type" value="Genomic_DNA"/>
</dbReference>
<gene>
    <name evidence="2" type="ORF">QCA50_014739</name>
</gene>
<sequence length="478" mass="52961">MAIEHLEHLVKPVEPTVLGSRSHFELTPLDLLIAHSVETIHVIPGELKISLFNDALAQTLRVYPLAAGRLERPITSESGPWKIRLTNSGVPVTFLESDAEEVMPNARVVQNKGVASFVKALDMKKVLATQSDEPLARFTITRFPRASSTIIGFSQYHPIGDGYTVANTLRLLSQLYQGLPSLDPSPCYDTPPLKPINPLTSIKYPLETMPTFMNDKPFPYGGTPHLMGRNKGNVSQIVLHLGASLIAELQKAVNSRAKSNGQTAVLSKQDVLLALLARVFSISDPENPIIYLISIFNYRGTSIIPPTAACNSIISSISDPLQHDSFNGGFESIESIALRSRQALQRIRDADYFDAYRVKSTELMAYAAAKLLGQDFTPWDGQMTVNSTWKLDWTSPHFGYPGQTQFYHTILPEPRFIKIFQPNPTCLSDGTWKTYAGDAEITLSVLKDKRIAFEEAILGELKEFGIEEKPEIIHSVLS</sequence>
<protein>
    <submittedName>
        <fullName evidence="2">Uncharacterized protein</fullName>
    </submittedName>
</protein>
<organism evidence="2 3">
    <name type="scientific">Cerrena zonata</name>
    <dbReference type="NCBI Taxonomy" id="2478898"/>
    <lineage>
        <taxon>Eukaryota</taxon>
        <taxon>Fungi</taxon>
        <taxon>Dikarya</taxon>
        <taxon>Basidiomycota</taxon>
        <taxon>Agaricomycotina</taxon>
        <taxon>Agaricomycetes</taxon>
        <taxon>Polyporales</taxon>
        <taxon>Cerrenaceae</taxon>
        <taxon>Cerrena</taxon>
    </lineage>
</organism>
<dbReference type="AlphaFoldDB" id="A0AAW0FXW9"/>
<dbReference type="PANTHER" id="PTHR31642:SF310">
    <property type="entry name" value="FATTY ALCOHOL:CAFFEOYL-COA ACYLTRANSFERASE"/>
    <property type="match status" value="1"/>
</dbReference>